<evidence type="ECO:0000313" key="4">
    <source>
        <dbReference type="EMBL" id="ETN38494.1"/>
    </source>
</evidence>
<feature type="compositionally biased region" description="Low complexity" evidence="3">
    <location>
        <begin position="421"/>
        <end position="433"/>
    </location>
</feature>
<dbReference type="Pfam" id="PF09728">
    <property type="entry name" value="Taxilin"/>
    <property type="match status" value="1"/>
</dbReference>
<proteinExistence type="inferred from homology"/>
<evidence type="ECO:0000256" key="3">
    <source>
        <dbReference type="SAM" id="MobiDB-lite"/>
    </source>
</evidence>
<protein>
    <recommendedName>
        <fullName evidence="6">Alpha-taxilin</fullName>
    </recommendedName>
</protein>
<dbReference type="GeneID" id="19973868"/>
<evidence type="ECO:0000256" key="1">
    <source>
        <dbReference type="ARBA" id="ARBA00009550"/>
    </source>
</evidence>
<dbReference type="OrthoDB" id="425555at2759"/>
<evidence type="ECO:0008006" key="6">
    <source>
        <dbReference type="Google" id="ProtNLM"/>
    </source>
</evidence>
<feature type="compositionally biased region" description="Polar residues" evidence="3">
    <location>
        <begin position="1"/>
        <end position="18"/>
    </location>
</feature>
<evidence type="ECO:0000313" key="5">
    <source>
        <dbReference type="Proteomes" id="UP000030752"/>
    </source>
</evidence>
<organism evidence="4 5">
    <name type="scientific">Cyphellophora europaea (strain CBS 101466)</name>
    <name type="common">Phialophora europaea</name>
    <dbReference type="NCBI Taxonomy" id="1220924"/>
    <lineage>
        <taxon>Eukaryota</taxon>
        <taxon>Fungi</taxon>
        <taxon>Dikarya</taxon>
        <taxon>Ascomycota</taxon>
        <taxon>Pezizomycotina</taxon>
        <taxon>Eurotiomycetes</taxon>
        <taxon>Chaetothyriomycetidae</taxon>
        <taxon>Chaetothyriales</taxon>
        <taxon>Cyphellophoraceae</taxon>
        <taxon>Cyphellophora</taxon>
    </lineage>
</organism>
<accession>W2RS09</accession>
<evidence type="ECO:0000256" key="2">
    <source>
        <dbReference type="SAM" id="Coils"/>
    </source>
</evidence>
<gene>
    <name evidence="4" type="ORF">HMPREF1541_06529</name>
</gene>
<feature type="compositionally biased region" description="Acidic residues" evidence="3">
    <location>
        <begin position="391"/>
        <end position="420"/>
    </location>
</feature>
<dbReference type="Proteomes" id="UP000030752">
    <property type="component" value="Unassembled WGS sequence"/>
</dbReference>
<feature type="coiled-coil region" evidence="2">
    <location>
        <begin position="306"/>
        <end position="375"/>
    </location>
</feature>
<dbReference type="eggNOG" id="KOG1850">
    <property type="taxonomic scope" value="Eukaryota"/>
</dbReference>
<feature type="region of interest" description="Disordered" evidence="3">
    <location>
        <begin position="1"/>
        <end position="74"/>
    </location>
</feature>
<dbReference type="PANTHER" id="PTHR16127">
    <property type="entry name" value="TAXILIN"/>
    <property type="match status" value="1"/>
</dbReference>
<dbReference type="HOGENOM" id="CLU_029275_1_0_1"/>
<comment type="similarity">
    <text evidence="1">Belongs to the taxilin family.</text>
</comment>
<dbReference type="RefSeq" id="XP_008719083.1">
    <property type="nucleotide sequence ID" value="XM_008720861.1"/>
</dbReference>
<dbReference type="VEuPathDB" id="FungiDB:HMPREF1541_06529"/>
<dbReference type="PANTHER" id="PTHR16127:SF13">
    <property type="entry name" value="GH01188P"/>
    <property type="match status" value="1"/>
</dbReference>
<keyword evidence="5" id="KW-1185">Reference proteome</keyword>
<dbReference type="STRING" id="1220924.W2RS09"/>
<dbReference type="AlphaFoldDB" id="W2RS09"/>
<reference evidence="4 5" key="1">
    <citation type="submission" date="2013-03" db="EMBL/GenBank/DDBJ databases">
        <title>The Genome Sequence of Phialophora europaea CBS 101466.</title>
        <authorList>
            <consortium name="The Broad Institute Genomics Platform"/>
            <person name="Cuomo C."/>
            <person name="de Hoog S."/>
            <person name="Gorbushina A."/>
            <person name="Walker B."/>
            <person name="Young S.K."/>
            <person name="Zeng Q."/>
            <person name="Gargeya S."/>
            <person name="Fitzgerald M."/>
            <person name="Haas B."/>
            <person name="Abouelleil A."/>
            <person name="Allen A.W."/>
            <person name="Alvarado L."/>
            <person name="Arachchi H.M."/>
            <person name="Berlin A.M."/>
            <person name="Chapman S.B."/>
            <person name="Gainer-Dewar J."/>
            <person name="Goldberg J."/>
            <person name="Griggs A."/>
            <person name="Gujja S."/>
            <person name="Hansen M."/>
            <person name="Howarth C."/>
            <person name="Imamovic A."/>
            <person name="Ireland A."/>
            <person name="Larimer J."/>
            <person name="McCowan C."/>
            <person name="Murphy C."/>
            <person name="Pearson M."/>
            <person name="Poon T.W."/>
            <person name="Priest M."/>
            <person name="Roberts A."/>
            <person name="Saif S."/>
            <person name="Shea T."/>
            <person name="Sisk P."/>
            <person name="Sykes S."/>
            <person name="Wortman J."/>
            <person name="Nusbaum C."/>
            <person name="Birren B."/>
        </authorList>
    </citation>
    <scope>NUCLEOTIDE SEQUENCE [LARGE SCALE GENOMIC DNA]</scope>
    <source>
        <strain evidence="4 5">CBS 101466</strain>
    </source>
</reference>
<dbReference type="InParanoid" id="W2RS09"/>
<dbReference type="GO" id="GO:0019905">
    <property type="term" value="F:syntaxin binding"/>
    <property type="evidence" value="ECO:0007669"/>
    <property type="project" value="InterPro"/>
</dbReference>
<feature type="compositionally biased region" description="Gly residues" evidence="3">
    <location>
        <begin position="379"/>
        <end position="390"/>
    </location>
</feature>
<feature type="region of interest" description="Disordered" evidence="3">
    <location>
        <begin position="117"/>
        <end position="148"/>
    </location>
</feature>
<keyword evidence="2" id="KW-0175">Coiled coil</keyword>
<sequence length="465" mass="53576">MATVAQGSHSHSASVTNGESHDLPPPAGPPRKGKAKKDKPSAEENAKLVQARLSQLEQERAGEKTQQAEVDREVKKATRDLNELLNSVKDPMARIELLQRKYEELLTEMKRVDREYIKTKKKSDQQQKEQDKSKTEHNKTATMKDKLEKLCRELTKENKKVKDENKRLEESERASRETVNERLDLMLYDVQEVMNSKGTSHPENLHMELDELIKARSKILFDQAELREMHFKTIFRHRDAEIANVSAKYEAERRRADAEAARCRTLTNQVSTFSHTEAELRSQLNIYVEKFKQQVEDTLNNSNELFLTFRKEMEEMSKKTKRLERENQTLTRKHDQTNRNILEMAEERSRDKEEIERLRIQETKMRNIIKSMQEQGRGLASGSGALGGGVLDDEGTESEYDEEYEDEDEDYIEGDEEELAAQEAELAAQAQAQSHAQMKQPEKPVFGPIPPPDLKSMANGVSVKH</sequence>
<dbReference type="InterPro" id="IPR026183">
    <property type="entry name" value="Taxilin_fam"/>
</dbReference>
<name>W2RS09_CYPE1</name>
<feature type="region of interest" description="Disordered" evidence="3">
    <location>
        <begin position="375"/>
        <end position="465"/>
    </location>
</feature>
<dbReference type="EMBL" id="KB822722">
    <property type="protein sequence ID" value="ETN38494.1"/>
    <property type="molecule type" value="Genomic_DNA"/>
</dbReference>